<evidence type="ECO:0000313" key="4">
    <source>
        <dbReference type="Proteomes" id="UP000807716"/>
    </source>
</evidence>
<dbReference type="PANTHER" id="PTHR13511:SF0">
    <property type="entry name" value="KXDL MOTIF-CONTAINING PROTEIN 1"/>
    <property type="match status" value="1"/>
</dbReference>
<dbReference type="PANTHER" id="PTHR13511">
    <property type="entry name" value="KXDL MOTIF-CONTAINING PROTEIN 1"/>
    <property type="match status" value="1"/>
</dbReference>
<comment type="caution">
    <text evidence="3">The sequence shown here is derived from an EMBL/GenBank/DDBJ whole genome shotgun (WGS) entry which is preliminary data.</text>
</comment>
<organism evidence="3 4">
    <name type="scientific">Actinomortierella ambigua</name>
    <dbReference type="NCBI Taxonomy" id="1343610"/>
    <lineage>
        <taxon>Eukaryota</taxon>
        <taxon>Fungi</taxon>
        <taxon>Fungi incertae sedis</taxon>
        <taxon>Mucoromycota</taxon>
        <taxon>Mortierellomycotina</taxon>
        <taxon>Mortierellomycetes</taxon>
        <taxon>Mortierellales</taxon>
        <taxon>Mortierellaceae</taxon>
        <taxon>Actinomortierella</taxon>
    </lineage>
</organism>
<keyword evidence="3" id="KW-0689">Ribosomal protein</keyword>
<dbReference type="GO" id="GO:0032418">
    <property type="term" value="P:lysosome localization"/>
    <property type="evidence" value="ECO:0007669"/>
    <property type="project" value="TreeGrafter"/>
</dbReference>
<dbReference type="Pfam" id="PF10241">
    <property type="entry name" value="KxDL"/>
    <property type="match status" value="1"/>
</dbReference>
<gene>
    <name evidence="3" type="primary">UBA52</name>
    <name evidence="3" type="ORF">DFQ27_001442</name>
</gene>
<name>A0A9P6QAG4_9FUNG</name>
<dbReference type="InterPro" id="IPR019371">
    <property type="entry name" value="KxDL_dom"/>
</dbReference>
<dbReference type="OrthoDB" id="10258877at2759"/>
<evidence type="ECO:0000256" key="1">
    <source>
        <dbReference type="ARBA" id="ARBA00005913"/>
    </source>
</evidence>
<dbReference type="GO" id="GO:0099078">
    <property type="term" value="C:BORC complex"/>
    <property type="evidence" value="ECO:0007669"/>
    <property type="project" value="TreeGrafter"/>
</dbReference>
<dbReference type="AlphaFoldDB" id="A0A9P6QAG4"/>
<feature type="domain" description="KxDL" evidence="2">
    <location>
        <begin position="12"/>
        <end position="89"/>
    </location>
</feature>
<evidence type="ECO:0000313" key="3">
    <source>
        <dbReference type="EMBL" id="KAG0264049.1"/>
    </source>
</evidence>
<dbReference type="EMBL" id="JAAAJB010000149">
    <property type="protein sequence ID" value="KAG0264049.1"/>
    <property type="molecule type" value="Genomic_DNA"/>
</dbReference>
<dbReference type="GO" id="GO:0005840">
    <property type="term" value="C:ribosome"/>
    <property type="evidence" value="ECO:0007669"/>
    <property type="project" value="UniProtKB-KW"/>
</dbReference>
<keyword evidence="3" id="KW-0687">Ribonucleoprotein</keyword>
<dbReference type="InterPro" id="IPR039843">
    <property type="entry name" value="KXD1-like"/>
</dbReference>
<evidence type="ECO:0000259" key="2">
    <source>
        <dbReference type="Pfam" id="PF10241"/>
    </source>
</evidence>
<reference evidence="3" key="1">
    <citation type="journal article" date="2020" name="Fungal Divers.">
        <title>Resolving the Mortierellaceae phylogeny through synthesis of multi-gene phylogenetics and phylogenomics.</title>
        <authorList>
            <person name="Vandepol N."/>
            <person name="Liber J."/>
            <person name="Desiro A."/>
            <person name="Na H."/>
            <person name="Kennedy M."/>
            <person name="Barry K."/>
            <person name="Grigoriev I.V."/>
            <person name="Miller A.N."/>
            <person name="O'Donnell K."/>
            <person name="Stajich J.E."/>
            <person name="Bonito G."/>
        </authorList>
    </citation>
    <scope>NUCLEOTIDE SEQUENCE</scope>
    <source>
        <strain evidence="3">BC1065</strain>
    </source>
</reference>
<dbReference type="Proteomes" id="UP000807716">
    <property type="component" value="Unassembled WGS sequence"/>
</dbReference>
<protein>
    <submittedName>
        <fullName evidence="3">Ubiquitin-60S ribosomal protein L40</fullName>
    </submittedName>
</protein>
<comment type="similarity">
    <text evidence="1">Belongs to the KXD1 family.</text>
</comment>
<proteinExistence type="inferred from homology"/>
<sequence>MDEGSLAFAARLIATLPSDELSEIQERQANMTNAIDKSTRSLTALNEFSAVKWTELSQRFDTHVKTIRTLQSDLDQVFRKIRTIKQQLGITNVDPNSEDEENA</sequence>
<keyword evidence="4" id="KW-1185">Reference proteome</keyword>
<accession>A0A9P6QAG4</accession>